<dbReference type="PANTHER" id="PTHR12526:SF627">
    <property type="entry name" value="D-RHAMNOSYLTRANSFERASE WBPZ"/>
    <property type="match status" value="1"/>
</dbReference>
<gene>
    <name evidence="2" type="ORF">KVG95_27425</name>
</gene>
<feature type="domain" description="Glycosyl transferase family 1" evidence="1">
    <location>
        <begin position="181"/>
        <end position="325"/>
    </location>
</feature>
<dbReference type="Pfam" id="PF00534">
    <property type="entry name" value="Glycos_transf_1"/>
    <property type="match status" value="1"/>
</dbReference>
<comment type="caution">
    <text evidence="2">The sequence shown here is derived from an EMBL/GenBank/DDBJ whole genome shotgun (WGS) entry which is preliminary data.</text>
</comment>
<dbReference type="Proteomes" id="UP000886900">
    <property type="component" value="Unassembled WGS sequence"/>
</dbReference>
<dbReference type="EMBL" id="JAHSTV010000016">
    <property type="protein sequence ID" value="MBV4467049.1"/>
    <property type="molecule type" value="Genomic_DNA"/>
</dbReference>
<sequence>MTVKILCLHQGSELYGSDRSFLSAVEALARHVTTHSIVPSPGDLVPLLEKSGSTVSYYPFGVLRKKSFRRPLRYLWEMLSAVKHYYLSYKIHDIVYINTTVMFSALISASLYRGTKKTFFCHVREIPGSKSIFIFKALLRLSGAKLIFNSHATKNAFNLKGDVIYNGVEEISSPPMAAQTTRKTKILLIGRINTWKGQAFFLDSLSSLAPEHLSSLDVRIVGSAFEGYEYLEAELYQRIKGSELNGIVSLIPFSADPTEHYLWADYVVVPSIKPEPFGRVAIEAFSMGLPVIAAGHGGLVEIVCQDKNGFVFEPNSSTALSQVLKNLPPPSSSNYQALSVDALSTYRAKFSLTQYAENIAKTVLGRTNKD</sequence>
<dbReference type="CDD" id="cd03801">
    <property type="entry name" value="GT4_PimA-like"/>
    <property type="match status" value="1"/>
</dbReference>
<dbReference type="RefSeq" id="WP_217858637.1">
    <property type="nucleotide sequence ID" value="NZ_JAHSTV010000016.1"/>
</dbReference>
<keyword evidence="3" id="KW-1185">Reference proteome</keyword>
<evidence type="ECO:0000313" key="3">
    <source>
        <dbReference type="Proteomes" id="UP000886900"/>
    </source>
</evidence>
<reference evidence="2" key="1">
    <citation type="submission" date="2021-06" db="EMBL/GenBank/DDBJ databases">
        <title>Updating the genus Pseudomonas: Description of 43 new species and partition of the Pseudomonas putida group.</title>
        <authorList>
            <person name="Girard L."/>
            <person name="Lood C."/>
            <person name="Vandamme P."/>
            <person name="Rokni-Zadeh H."/>
            <person name="Van Noort V."/>
            <person name="Hofte M."/>
            <person name="Lavigne R."/>
            <person name="De Mot R."/>
        </authorList>
    </citation>
    <scope>NUCLEOTIDE SEQUENCE</scope>
    <source>
        <strain evidence="2">SWRI79</strain>
    </source>
</reference>
<name>A0ABS6Q2V3_9PSED</name>
<dbReference type="PANTHER" id="PTHR12526">
    <property type="entry name" value="GLYCOSYLTRANSFERASE"/>
    <property type="match status" value="1"/>
</dbReference>
<proteinExistence type="predicted"/>
<dbReference type="InterPro" id="IPR001296">
    <property type="entry name" value="Glyco_trans_1"/>
</dbReference>
<evidence type="ECO:0000259" key="1">
    <source>
        <dbReference type="Pfam" id="PF00534"/>
    </source>
</evidence>
<organism evidence="2 3">
    <name type="scientific">Pseudomonas farris</name>
    <dbReference type="NCBI Taxonomy" id="2841207"/>
    <lineage>
        <taxon>Bacteria</taxon>
        <taxon>Pseudomonadati</taxon>
        <taxon>Pseudomonadota</taxon>
        <taxon>Gammaproteobacteria</taxon>
        <taxon>Pseudomonadales</taxon>
        <taxon>Pseudomonadaceae</taxon>
        <taxon>Pseudomonas</taxon>
    </lineage>
</organism>
<protein>
    <submittedName>
        <fullName evidence="2">Glycosyltransferase family 4 protein</fullName>
    </submittedName>
</protein>
<evidence type="ECO:0000313" key="2">
    <source>
        <dbReference type="EMBL" id="MBV4467049.1"/>
    </source>
</evidence>
<accession>A0ABS6Q2V3</accession>